<dbReference type="Pfam" id="PF09643">
    <property type="entry name" value="YopX"/>
    <property type="match status" value="1"/>
</dbReference>
<name>A0A4V3BG94_9STAP</name>
<organism evidence="2 3">
    <name type="scientific">Macrococcoides canis</name>
    <dbReference type="NCBI Taxonomy" id="1855823"/>
    <lineage>
        <taxon>Bacteria</taxon>
        <taxon>Bacillati</taxon>
        <taxon>Bacillota</taxon>
        <taxon>Bacilli</taxon>
        <taxon>Bacillales</taxon>
        <taxon>Staphylococcaceae</taxon>
        <taxon>Macrococcoides</taxon>
    </lineage>
</organism>
<dbReference type="AlphaFoldDB" id="A0A4V3BG94"/>
<dbReference type="RefSeq" id="WP_133418735.1">
    <property type="nucleotide sequence ID" value="NZ_SDQF01000001.1"/>
</dbReference>
<accession>A0A4V3BG94</accession>
<protein>
    <recommendedName>
        <fullName evidence="1">YopX protein domain-containing protein</fullName>
    </recommendedName>
</protein>
<gene>
    <name evidence="2" type="ORF">ETI04_01045</name>
</gene>
<dbReference type="SUPFAM" id="SSF159006">
    <property type="entry name" value="YopX-like"/>
    <property type="match status" value="1"/>
</dbReference>
<dbReference type="InterPro" id="IPR023385">
    <property type="entry name" value="YopX-like_C"/>
</dbReference>
<feature type="domain" description="YopX protein" evidence="1">
    <location>
        <begin position="5"/>
        <end position="111"/>
    </location>
</feature>
<proteinExistence type="predicted"/>
<dbReference type="InterPro" id="IPR019096">
    <property type="entry name" value="YopX_protein"/>
</dbReference>
<sequence>MENLKFRVWDRYDKCMSNDVYLTGQTFYESLNEILADEQYILMQSTGLRDKNGKEIYEGDIVECYTEGLSVVEFVEGVFGLRCNGYFEGFNLVNGQCVIIGNIHEHSELLEEDGDVIDKN</sequence>
<dbReference type="Gene3D" id="2.30.30.290">
    <property type="entry name" value="YopX-like domains"/>
    <property type="match status" value="1"/>
</dbReference>
<evidence type="ECO:0000313" key="3">
    <source>
        <dbReference type="Proteomes" id="UP000294865"/>
    </source>
</evidence>
<reference evidence="2 3" key="1">
    <citation type="submission" date="2019-01" db="EMBL/GenBank/DDBJ databases">
        <title>Draft genome sequences of Macrococcus caseolyticus, Macrococcus canis, Macrococcus bohemicus and Macrococcus goetzii.</title>
        <authorList>
            <person name="Mazhar S."/>
            <person name="Altermann E."/>
            <person name="Hill C."/>
            <person name="Mcauliffe O."/>
        </authorList>
    </citation>
    <scope>NUCLEOTIDE SEQUENCE [LARGE SCALE GENOMIC DNA]</scope>
    <source>
        <strain evidence="2 3">DPC7162</strain>
    </source>
</reference>
<evidence type="ECO:0000313" key="2">
    <source>
        <dbReference type="EMBL" id="TDM18105.1"/>
    </source>
</evidence>
<dbReference type="Proteomes" id="UP000294865">
    <property type="component" value="Unassembled WGS sequence"/>
</dbReference>
<evidence type="ECO:0000259" key="1">
    <source>
        <dbReference type="Pfam" id="PF09643"/>
    </source>
</evidence>
<comment type="caution">
    <text evidence="2">The sequence shown here is derived from an EMBL/GenBank/DDBJ whole genome shotgun (WGS) entry which is preliminary data.</text>
</comment>
<dbReference type="EMBL" id="SDQG01000001">
    <property type="protein sequence ID" value="TDM18105.1"/>
    <property type="molecule type" value="Genomic_DNA"/>
</dbReference>